<feature type="transmembrane region" description="Helical" evidence="6">
    <location>
        <begin position="97"/>
        <end position="118"/>
    </location>
</feature>
<evidence type="ECO:0000256" key="4">
    <source>
        <dbReference type="ARBA" id="ARBA00023136"/>
    </source>
</evidence>
<feature type="region of interest" description="Disordered" evidence="5">
    <location>
        <begin position="422"/>
        <end position="441"/>
    </location>
</feature>
<dbReference type="GO" id="GO:0016020">
    <property type="term" value="C:membrane"/>
    <property type="evidence" value="ECO:0007669"/>
    <property type="project" value="UniProtKB-SubCell"/>
</dbReference>
<feature type="transmembrane region" description="Helical" evidence="6">
    <location>
        <begin position="185"/>
        <end position="209"/>
    </location>
</feature>
<evidence type="ECO:0000256" key="2">
    <source>
        <dbReference type="ARBA" id="ARBA00022692"/>
    </source>
</evidence>
<evidence type="ECO:0000313" key="7">
    <source>
        <dbReference type="EMBL" id="RXK40532.1"/>
    </source>
</evidence>
<dbReference type="PANTHER" id="PTHR23423">
    <property type="entry name" value="ORGANIC SOLUTE TRANSPORTER-RELATED"/>
    <property type="match status" value="1"/>
</dbReference>
<feature type="transmembrane region" description="Helical" evidence="6">
    <location>
        <begin position="305"/>
        <end position="326"/>
    </location>
</feature>
<dbReference type="EMBL" id="SDIL01000017">
    <property type="protein sequence ID" value="RXK40532.1"/>
    <property type="molecule type" value="Genomic_DNA"/>
</dbReference>
<protein>
    <recommendedName>
        <fullName evidence="9">DUF300-domain-containing protein</fullName>
    </recommendedName>
</protein>
<evidence type="ECO:0000313" key="8">
    <source>
        <dbReference type="Proteomes" id="UP000289152"/>
    </source>
</evidence>
<dbReference type="SMART" id="SM01417">
    <property type="entry name" value="Solute_trans_a"/>
    <property type="match status" value="1"/>
</dbReference>
<evidence type="ECO:0000256" key="6">
    <source>
        <dbReference type="SAM" id="Phobius"/>
    </source>
</evidence>
<dbReference type="InParanoid" id="A0A4Q1BRL7"/>
<keyword evidence="2 6" id="KW-0812">Transmembrane</keyword>
<feature type="compositionally biased region" description="Basic and acidic residues" evidence="5">
    <location>
        <begin position="427"/>
        <end position="441"/>
    </location>
</feature>
<evidence type="ECO:0000256" key="3">
    <source>
        <dbReference type="ARBA" id="ARBA00022989"/>
    </source>
</evidence>
<name>A0A4Q1BRL7_TREME</name>
<dbReference type="Pfam" id="PF03619">
    <property type="entry name" value="Solute_trans_a"/>
    <property type="match status" value="1"/>
</dbReference>
<evidence type="ECO:0008006" key="9">
    <source>
        <dbReference type="Google" id="ProtNLM"/>
    </source>
</evidence>
<keyword evidence="8" id="KW-1185">Reference proteome</keyword>
<dbReference type="InterPro" id="IPR005178">
    <property type="entry name" value="Ostalpha/TMEM184C"/>
</dbReference>
<gene>
    <name evidence="7" type="ORF">M231_02184</name>
</gene>
<dbReference type="FunCoup" id="A0A4Q1BRL7">
    <property type="interactions" value="139"/>
</dbReference>
<feature type="transmembrane region" description="Helical" evidence="6">
    <location>
        <begin position="64"/>
        <end position="85"/>
    </location>
</feature>
<feature type="transmembrane region" description="Helical" evidence="6">
    <location>
        <begin position="221"/>
        <end position="246"/>
    </location>
</feature>
<dbReference type="AlphaFoldDB" id="A0A4Q1BRL7"/>
<reference evidence="7 8" key="1">
    <citation type="submission" date="2016-06" db="EMBL/GenBank/DDBJ databases">
        <title>Evolution of pathogenesis and genome organization in the Tremellales.</title>
        <authorList>
            <person name="Cuomo C."/>
            <person name="Litvintseva A."/>
            <person name="Heitman J."/>
            <person name="Chen Y."/>
            <person name="Sun S."/>
            <person name="Springer D."/>
            <person name="Dromer F."/>
            <person name="Young S."/>
            <person name="Zeng Q."/>
            <person name="Chapman S."/>
            <person name="Gujja S."/>
            <person name="Saif S."/>
            <person name="Birren B."/>
        </authorList>
    </citation>
    <scope>NUCLEOTIDE SEQUENCE [LARGE SCALE GENOMIC DNA]</scope>
    <source>
        <strain evidence="7 8">ATCC 28783</strain>
    </source>
</reference>
<dbReference type="VEuPathDB" id="FungiDB:TREMEDRAFT_58246"/>
<keyword evidence="4 6" id="KW-0472">Membrane</keyword>
<proteinExistence type="predicted"/>
<feature type="transmembrane region" description="Helical" evidence="6">
    <location>
        <begin position="266"/>
        <end position="285"/>
    </location>
</feature>
<sequence length="441" mass="51002">MSSATVCPAEQEIDWTNCPTCGGTTQEGMWAVISISTVVACVITIYNFWRHINSYRVPLVQKQILRIILLPFVYAIISLLAFKWFKQYEYFELIESTWDALAIASFILLLYRLVVLAVTDHPFGQEQHFFDRLNQKVQDEAKACKEKGEEPYKGVMYPIPVSWWFKLWCLTCHFWRSYYQPSERFVKFILIAVLQIVPIRILLSVAGILGEADGWLCPQVYSVHFAALWIAAINFISVTVAIYALLVFHTLCHAELEGRRVLHKFLAIKLVIMVLFYQTFVIDILEHGDIISSTQYYTKSDAGKLWTSVLTALEMAIFSAYMLWAYGANEFIGPKSDDIDHVDEKHLQEDGTYVKYKVSQALWDTINIIDYFTELWAAFGFLSGYISWRWRHGGRSRTMLSQMKNKYSFLTVEMATMVTKYHGRKRRDNESRGGESEKATS</sequence>
<dbReference type="Proteomes" id="UP000289152">
    <property type="component" value="Unassembled WGS sequence"/>
</dbReference>
<feature type="transmembrane region" description="Helical" evidence="6">
    <location>
        <begin position="29"/>
        <end position="49"/>
    </location>
</feature>
<evidence type="ECO:0000256" key="5">
    <source>
        <dbReference type="SAM" id="MobiDB-lite"/>
    </source>
</evidence>
<organism evidence="7 8">
    <name type="scientific">Tremella mesenterica</name>
    <name type="common">Jelly fungus</name>
    <dbReference type="NCBI Taxonomy" id="5217"/>
    <lineage>
        <taxon>Eukaryota</taxon>
        <taxon>Fungi</taxon>
        <taxon>Dikarya</taxon>
        <taxon>Basidiomycota</taxon>
        <taxon>Agaricomycotina</taxon>
        <taxon>Tremellomycetes</taxon>
        <taxon>Tremellales</taxon>
        <taxon>Tremellaceae</taxon>
        <taxon>Tremella</taxon>
    </lineage>
</organism>
<accession>A0A4Q1BRL7</accession>
<dbReference type="STRING" id="5217.A0A4Q1BRL7"/>
<evidence type="ECO:0000256" key="1">
    <source>
        <dbReference type="ARBA" id="ARBA00004141"/>
    </source>
</evidence>
<comment type="caution">
    <text evidence="7">The sequence shown here is derived from an EMBL/GenBank/DDBJ whole genome shotgun (WGS) entry which is preliminary data.</text>
</comment>
<dbReference type="OrthoDB" id="5348404at2759"/>
<keyword evidence="3 6" id="KW-1133">Transmembrane helix</keyword>
<comment type="subcellular location">
    <subcellularLocation>
        <location evidence="1">Membrane</location>
        <topology evidence="1">Multi-pass membrane protein</topology>
    </subcellularLocation>
</comment>